<dbReference type="SUPFAM" id="SSF46785">
    <property type="entry name" value="Winged helix' DNA-binding domain"/>
    <property type="match status" value="1"/>
</dbReference>
<dbReference type="InterPro" id="IPR000835">
    <property type="entry name" value="HTH_MarR-typ"/>
</dbReference>
<dbReference type="InterPro" id="IPR039422">
    <property type="entry name" value="MarR/SlyA-like"/>
</dbReference>
<proteinExistence type="predicted"/>
<dbReference type="GO" id="GO:0003700">
    <property type="term" value="F:DNA-binding transcription factor activity"/>
    <property type="evidence" value="ECO:0007669"/>
    <property type="project" value="InterPro"/>
</dbReference>
<dbReference type="Gene3D" id="1.10.10.10">
    <property type="entry name" value="Winged helix-like DNA-binding domain superfamily/Winged helix DNA-binding domain"/>
    <property type="match status" value="1"/>
</dbReference>
<dbReference type="GO" id="GO:0006950">
    <property type="term" value="P:response to stress"/>
    <property type="evidence" value="ECO:0007669"/>
    <property type="project" value="TreeGrafter"/>
</dbReference>
<comment type="subcellular location">
    <subcellularLocation>
        <location evidence="1">Cytoplasm</location>
    </subcellularLocation>
</comment>
<reference evidence="3 4" key="1">
    <citation type="submission" date="2016-10" db="EMBL/GenBank/DDBJ databases">
        <authorList>
            <person name="de Groot N.N."/>
        </authorList>
    </citation>
    <scope>NUCLEOTIDE SEQUENCE [LARGE SCALE GENOMIC DNA]</scope>
    <source>
        <strain evidence="3 4">DSM 27630</strain>
    </source>
</reference>
<dbReference type="Proteomes" id="UP000198668">
    <property type="component" value="Unassembled WGS sequence"/>
</dbReference>
<keyword evidence="4" id="KW-1185">Reference proteome</keyword>
<evidence type="ECO:0000313" key="4">
    <source>
        <dbReference type="Proteomes" id="UP000198668"/>
    </source>
</evidence>
<dbReference type="InterPro" id="IPR036390">
    <property type="entry name" value="WH_DNA-bd_sf"/>
</dbReference>
<dbReference type="PANTHER" id="PTHR33164">
    <property type="entry name" value="TRANSCRIPTIONAL REGULATOR, MARR FAMILY"/>
    <property type="match status" value="1"/>
</dbReference>
<name>A0A1I3BCB1_9LACT</name>
<dbReference type="AlphaFoldDB" id="A0A1I3BCB1"/>
<dbReference type="GO" id="GO:0003677">
    <property type="term" value="F:DNA binding"/>
    <property type="evidence" value="ECO:0007669"/>
    <property type="project" value="UniProtKB-KW"/>
</dbReference>
<dbReference type="Pfam" id="PF01047">
    <property type="entry name" value="MarR"/>
    <property type="match status" value="1"/>
</dbReference>
<gene>
    <name evidence="3" type="ORF">SAMN04489868_10559</name>
</gene>
<dbReference type="PANTHER" id="PTHR33164:SF5">
    <property type="entry name" value="ORGANIC HYDROPEROXIDE RESISTANCE TRANSCRIPTIONAL REGULATOR"/>
    <property type="match status" value="1"/>
</dbReference>
<sequence>MNVQELGKQLNLDSGTLTPMLKRMEAAGYVTRVRNPDDERKVMIQVTDKANGIKQELLEKVSGCLDLLDIEEKEYFDLLARIDHLTKSLGGMNDGRIKSNVSNKSC</sequence>
<dbReference type="PRINTS" id="PR00598">
    <property type="entry name" value="HTHMARR"/>
</dbReference>
<evidence type="ECO:0000313" key="3">
    <source>
        <dbReference type="EMBL" id="SFH59579.1"/>
    </source>
</evidence>
<dbReference type="InterPro" id="IPR036388">
    <property type="entry name" value="WH-like_DNA-bd_sf"/>
</dbReference>
<dbReference type="SMART" id="SM00347">
    <property type="entry name" value="HTH_MARR"/>
    <property type="match status" value="1"/>
</dbReference>
<dbReference type="PROSITE" id="PS50995">
    <property type="entry name" value="HTH_MARR_2"/>
    <property type="match status" value="1"/>
</dbReference>
<feature type="domain" description="HTH marR-type" evidence="2">
    <location>
        <begin position="1"/>
        <end position="84"/>
    </location>
</feature>
<evidence type="ECO:0000256" key="1">
    <source>
        <dbReference type="ARBA" id="ARBA00004496"/>
    </source>
</evidence>
<accession>A0A1I3BCB1</accession>
<evidence type="ECO:0000259" key="2">
    <source>
        <dbReference type="PROSITE" id="PS50995"/>
    </source>
</evidence>
<dbReference type="GO" id="GO:0005737">
    <property type="term" value="C:cytoplasm"/>
    <property type="evidence" value="ECO:0007669"/>
    <property type="project" value="UniProtKB-SubCell"/>
</dbReference>
<organism evidence="3 4">
    <name type="scientific">Pisciglobus halotolerans</name>
    <dbReference type="NCBI Taxonomy" id="745365"/>
    <lineage>
        <taxon>Bacteria</taxon>
        <taxon>Bacillati</taxon>
        <taxon>Bacillota</taxon>
        <taxon>Bacilli</taxon>
        <taxon>Lactobacillales</taxon>
        <taxon>Carnobacteriaceae</taxon>
    </lineage>
</organism>
<protein>
    <submittedName>
        <fullName evidence="3">MarR family protein</fullName>
    </submittedName>
</protein>
<dbReference type="EMBL" id="FOQE01000005">
    <property type="protein sequence ID" value="SFH59579.1"/>
    <property type="molecule type" value="Genomic_DNA"/>
</dbReference>